<feature type="signal peptide" evidence="2">
    <location>
        <begin position="1"/>
        <end position="25"/>
    </location>
</feature>
<gene>
    <name evidence="3" type="ORF">CSUI_002016</name>
</gene>
<feature type="compositionally biased region" description="Polar residues" evidence="1">
    <location>
        <begin position="146"/>
        <end position="157"/>
    </location>
</feature>
<feature type="chain" id="PRO_5013197408" description="Transmembrane protein" evidence="2">
    <location>
        <begin position="26"/>
        <end position="234"/>
    </location>
</feature>
<reference evidence="3 4" key="1">
    <citation type="journal article" date="2017" name="Int. J. Parasitol.">
        <title>The genome of the protozoan parasite Cystoisospora suis and a reverse vaccinology approach to identify vaccine candidates.</title>
        <authorList>
            <person name="Palmieri N."/>
            <person name="Shrestha A."/>
            <person name="Ruttkowski B."/>
            <person name="Beck T."/>
            <person name="Vogl C."/>
            <person name="Tomley F."/>
            <person name="Blake D.P."/>
            <person name="Joachim A."/>
        </authorList>
    </citation>
    <scope>NUCLEOTIDE SEQUENCE [LARGE SCALE GENOMIC DNA]</scope>
    <source>
        <strain evidence="3 4">Wien I</strain>
    </source>
</reference>
<organism evidence="3 4">
    <name type="scientific">Cystoisospora suis</name>
    <dbReference type="NCBI Taxonomy" id="483139"/>
    <lineage>
        <taxon>Eukaryota</taxon>
        <taxon>Sar</taxon>
        <taxon>Alveolata</taxon>
        <taxon>Apicomplexa</taxon>
        <taxon>Conoidasida</taxon>
        <taxon>Coccidia</taxon>
        <taxon>Eucoccidiorida</taxon>
        <taxon>Eimeriorina</taxon>
        <taxon>Sarcocystidae</taxon>
        <taxon>Cystoisospora</taxon>
    </lineage>
</organism>
<accession>A0A2C6LAC6</accession>
<dbReference type="GeneID" id="94425429"/>
<evidence type="ECO:0000256" key="2">
    <source>
        <dbReference type="SAM" id="SignalP"/>
    </source>
</evidence>
<keyword evidence="2" id="KW-0732">Signal</keyword>
<dbReference type="EMBL" id="MIGC01000843">
    <property type="protein sequence ID" value="PHJ24125.1"/>
    <property type="molecule type" value="Genomic_DNA"/>
</dbReference>
<proteinExistence type="predicted"/>
<feature type="region of interest" description="Disordered" evidence="1">
    <location>
        <begin position="115"/>
        <end position="175"/>
    </location>
</feature>
<dbReference type="RefSeq" id="XP_067925799.1">
    <property type="nucleotide sequence ID" value="XM_068062218.1"/>
</dbReference>
<protein>
    <recommendedName>
        <fullName evidence="5">Transmembrane protein</fullName>
    </recommendedName>
</protein>
<comment type="caution">
    <text evidence="3">The sequence shown here is derived from an EMBL/GenBank/DDBJ whole genome shotgun (WGS) entry which is preliminary data.</text>
</comment>
<evidence type="ECO:0000313" key="3">
    <source>
        <dbReference type="EMBL" id="PHJ24125.1"/>
    </source>
</evidence>
<dbReference type="AlphaFoldDB" id="A0A2C6LAC6"/>
<feature type="compositionally biased region" description="Pro residues" evidence="1">
    <location>
        <begin position="159"/>
        <end position="173"/>
    </location>
</feature>
<feature type="non-terminal residue" evidence="3">
    <location>
        <position position="234"/>
    </location>
</feature>
<keyword evidence="4" id="KW-1185">Reference proteome</keyword>
<sequence>MKEHHRLRLLLLGLLLVSVWKNLGAGATPAESAKPTQVEGRFAEDGPSTRSHAELAQASPASTRQRFLRAFKRPRVSAMKRSIKGSVALLLFLAVSVWLSKCHLIPKTRNWALRAPGAHPTSRRLSDSGSPREGGEGEGSDRCQLRSPTPEQPSDQPGSPAPEQPPDQQPNPEQPSAEVRVFHDFCLSLVPGLPSPARGLTCPGLAAVVCSTRIVFCLDGMWPESVWAVFFSSQ</sequence>
<dbReference type="Proteomes" id="UP000221165">
    <property type="component" value="Unassembled WGS sequence"/>
</dbReference>
<evidence type="ECO:0008006" key="5">
    <source>
        <dbReference type="Google" id="ProtNLM"/>
    </source>
</evidence>
<feature type="compositionally biased region" description="Basic and acidic residues" evidence="1">
    <location>
        <begin position="133"/>
        <end position="144"/>
    </location>
</feature>
<evidence type="ECO:0000313" key="4">
    <source>
        <dbReference type="Proteomes" id="UP000221165"/>
    </source>
</evidence>
<dbReference type="VEuPathDB" id="ToxoDB:CSUI_002016"/>
<name>A0A2C6LAC6_9APIC</name>
<feature type="region of interest" description="Disordered" evidence="1">
    <location>
        <begin position="27"/>
        <end position="61"/>
    </location>
</feature>
<evidence type="ECO:0000256" key="1">
    <source>
        <dbReference type="SAM" id="MobiDB-lite"/>
    </source>
</evidence>